<dbReference type="InterPro" id="IPR016161">
    <property type="entry name" value="Ald_DH/histidinol_DH"/>
</dbReference>
<dbReference type="EMBL" id="SJPP01000001">
    <property type="protein sequence ID" value="TWU12509.1"/>
    <property type="molecule type" value="Genomic_DNA"/>
</dbReference>
<dbReference type="GO" id="GO:0036243">
    <property type="term" value="F:succinate-semialdehyde dehydrogenase (NADP+) activity"/>
    <property type="evidence" value="ECO:0007669"/>
    <property type="project" value="UniProtKB-EC"/>
</dbReference>
<dbReference type="PANTHER" id="PTHR43720">
    <property type="entry name" value="2-AMINOMUCONIC SEMIALDEHYDE DEHYDROGENASE"/>
    <property type="match status" value="1"/>
</dbReference>
<comment type="caution">
    <text evidence="5">The sequence shown here is derived from an EMBL/GenBank/DDBJ whole genome shotgun (WGS) entry which is preliminary data.</text>
</comment>
<reference evidence="5 6" key="1">
    <citation type="submission" date="2019-02" db="EMBL/GenBank/DDBJ databases">
        <title>Deep-cultivation of Planctomycetes and their phenomic and genomic characterization uncovers novel biology.</title>
        <authorList>
            <person name="Wiegand S."/>
            <person name="Jogler M."/>
            <person name="Boedeker C."/>
            <person name="Pinto D."/>
            <person name="Vollmers J."/>
            <person name="Rivas-Marin E."/>
            <person name="Kohn T."/>
            <person name="Peeters S.H."/>
            <person name="Heuer A."/>
            <person name="Rast P."/>
            <person name="Oberbeckmann S."/>
            <person name="Bunk B."/>
            <person name="Jeske O."/>
            <person name="Meyerdierks A."/>
            <person name="Storesund J.E."/>
            <person name="Kallscheuer N."/>
            <person name="Luecker S."/>
            <person name="Lage O.M."/>
            <person name="Pohl T."/>
            <person name="Merkel B.J."/>
            <person name="Hornburger P."/>
            <person name="Mueller R.-W."/>
            <person name="Bruemmer F."/>
            <person name="Labrenz M."/>
            <person name="Spormann A.M."/>
            <person name="Op Den Camp H."/>
            <person name="Overmann J."/>
            <person name="Amann R."/>
            <person name="Jetten M.S.M."/>
            <person name="Mascher T."/>
            <person name="Medema M.H."/>
            <person name="Devos D.P."/>
            <person name="Kaster A.-K."/>
            <person name="Ovreas L."/>
            <person name="Rohde M."/>
            <person name="Galperin M.Y."/>
            <person name="Jogler C."/>
        </authorList>
    </citation>
    <scope>NUCLEOTIDE SEQUENCE [LARGE SCALE GENOMIC DNA]</scope>
    <source>
        <strain evidence="5 6">CA54</strain>
    </source>
</reference>
<evidence type="ECO:0000256" key="3">
    <source>
        <dbReference type="ARBA" id="ARBA00023027"/>
    </source>
</evidence>
<dbReference type="PANTHER" id="PTHR43720:SF2">
    <property type="entry name" value="2-AMINOMUCONIC SEMIALDEHYDE DEHYDROGENASE"/>
    <property type="match status" value="1"/>
</dbReference>
<dbReference type="AlphaFoldDB" id="A0A5C6BN35"/>
<dbReference type="InterPro" id="IPR016162">
    <property type="entry name" value="Ald_DH_N"/>
</dbReference>
<keyword evidence="2 5" id="KW-0560">Oxidoreductase</keyword>
<evidence type="ECO:0000256" key="2">
    <source>
        <dbReference type="ARBA" id="ARBA00023002"/>
    </source>
</evidence>
<feature type="domain" description="Aldehyde dehydrogenase" evidence="4">
    <location>
        <begin position="18"/>
        <end position="407"/>
    </location>
</feature>
<dbReference type="SUPFAM" id="SSF53720">
    <property type="entry name" value="ALDH-like"/>
    <property type="match status" value="1"/>
</dbReference>
<dbReference type="OrthoDB" id="229416at2"/>
<accession>A0A5C6BN35</accession>
<dbReference type="EC" id="1.2.1.79" evidence="5"/>
<dbReference type="Gene3D" id="3.40.309.10">
    <property type="entry name" value="Aldehyde Dehydrogenase, Chain A, domain 2"/>
    <property type="match status" value="1"/>
</dbReference>
<dbReference type="Pfam" id="PF00171">
    <property type="entry name" value="Aldedh"/>
    <property type="match status" value="1"/>
</dbReference>
<evidence type="ECO:0000313" key="5">
    <source>
        <dbReference type="EMBL" id="TWU12509.1"/>
    </source>
</evidence>
<keyword evidence="6" id="KW-1185">Reference proteome</keyword>
<sequence length="478" mass="52669">MVEIPVLRWGKPYESLEKDEVVHFETGETLAQVHQANGGMIQMDMRKAQRARDILREFSIDDLIDKVGKAADLYAEGTLPIGDGQQTPADFCKMQSATTGLPEHMCAGNMKKNQFVLKNMREILDALTRGLPLDILANGYGMEDRGVMVSYQANAPVLGLVLPSNSPGVHTLWMPVIPLQMGLVLKPGPQEPWTPYRMAEAFFAAGIPREVISIYPGGADCGAAVLASCERAMIFGGLPTVERYHGDPRVQPHGPGFSKIILGDDKVDDWEKYLDLMVDSVLVNSGRSCISCSGIWVSRHGKEIADALAQRLGPVAPLPATHPESPLAAFTVPGMAEAISNQIDQGIKDPSVTEVTAKYRDGERLVKNERCDFLRPTVLHCTNSETEISKGEYMFPFVTVVDCPEDQMLKRMGQTLVCSAITENEKFQQQLLDATFIDRLNIGEVKTIALNWLQPHEGNIIDFLFRARAFQNSPPPAH</sequence>
<dbReference type="Proteomes" id="UP000320735">
    <property type="component" value="Unassembled WGS sequence"/>
</dbReference>
<proteinExistence type="inferred from homology"/>
<name>A0A5C6BN35_9PLAN</name>
<evidence type="ECO:0000256" key="1">
    <source>
        <dbReference type="ARBA" id="ARBA00009986"/>
    </source>
</evidence>
<keyword evidence="3" id="KW-0520">NAD</keyword>
<dbReference type="RefSeq" id="WP_146369969.1">
    <property type="nucleotide sequence ID" value="NZ_SJPP01000001.1"/>
</dbReference>
<dbReference type="Gene3D" id="3.40.605.10">
    <property type="entry name" value="Aldehyde Dehydrogenase, Chain A, domain 1"/>
    <property type="match status" value="1"/>
</dbReference>
<protein>
    <submittedName>
        <fullName evidence="5">Putative succinate-semialdehyde dehydrogenase [NADP(+)] 2</fullName>
        <ecNumber evidence="5">1.2.1.79</ecNumber>
    </submittedName>
</protein>
<evidence type="ECO:0000313" key="6">
    <source>
        <dbReference type="Proteomes" id="UP000320735"/>
    </source>
</evidence>
<dbReference type="InterPro" id="IPR016163">
    <property type="entry name" value="Ald_DH_C"/>
</dbReference>
<dbReference type="InterPro" id="IPR015590">
    <property type="entry name" value="Aldehyde_DH_dom"/>
</dbReference>
<evidence type="ECO:0000259" key="4">
    <source>
        <dbReference type="Pfam" id="PF00171"/>
    </source>
</evidence>
<comment type="similarity">
    <text evidence="1">Belongs to the aldehyde dehydrogenase family.</text>
</comment>
<organism evidence="5 6">
    <name type="scientific">Symmachiella macrocystis</name>
    <dbReference type="NCBI Taxonomy" id="2527985"/>
    <lineage>
        <taxon>Bacteria</taxon>
        <taxon>Pseudomonadati</taxon>
        <taxon>Planctomycetota</taxon>
        <taxon>Planctomycetia</taxon>
        <taxon>Planctomycetales</taxon>
        <taxon>Planctomycetaceae</taxon>
        <taxon>Symmachiella</taxon>
    </lineage>
</organism>
<gene>
    <name evidence="5" type="primary">gabD2</name>
    <name evidence="5" type="ORF">CA54_13330</name>
</gene>